<comment type="caution">
    <text evidence="1">The sequence shown here is derived from an EMBL/GenBank/DDBJ whole genome shotgun (WGS) entry which is preliminary data.</text>
</comment>
<evidence type="ECO:0000313" key="2">
    <source>
        <dbReference type="Proteomes" id="UP001148838"/>
    </source>
</evidence>
<dbReference type="EMBL" id="JAJSOF020000001">
    <property type="protein sequence ID" value="KAJ4451657.1"/>
    <property type="molecule type" value="Genomic_DNA"/>
</dbReference>
<evidence type="ECO:0000313" key="1">
    <source>
        <dbReference type="EMBL" id="KAJ4451657.1"/>
    </source>
</evidence>
<organism evidence="1 2">
    <name type="scientific">Periplaneta americana</name>
    <name type="common">American cockroach</name>
    <name type="synonym">Blatta americana</name>
    <dbReference type="NCBI Taxonomy" id="6978"/>
    <lineage>
        <taxon>Eukaryota</taxon>
        <taxon>Metazoa</taxon>
        <taxon>Ecdysozoa</taxon>
        <taxon>Arthropoda</taxon>
        <taxon>Hexapoda</taxon>
        <taxon>Insecta</taxon>
        <taxon>Pterygota</taxon>
        <taxon>Neoptera</taxon>
        <taxon>Polyneoptera</taxon>
        <taxon>Dictyoptera</taxon>
        <taxon>Blattodea</taxon>
        <taxon>Blattoidea</taxon>
        <taxon>Blattidae</taxon>
        <taxon>Blattinae</taxon>
        <taxon>Periplaneta</taxon>
    </lineage>
</organism>
<accession>A0ABQ8TZV0</accession>
<gene>
    <name evidence="1" type="ORF">ANN_03127</name>
</gene>
<name>A0ABQ8TZV0_PERAM</name>
<protein>
    <submittedName>
        <fullName evidence="1">Uncharacterized protein</fullName>
    </submittedName>
</protein>
<keyword evidence="2" id="KW-1185">Reference proteome</keyword>
<dbReference type="Proteomes" id="UP001148838">
    <property type="component" value="Unassembled WGS sequence"/>
</dbReference>
<sequence>MMWNFRVLFICSSEDVSCVWQQMGAIFSNDCEHACDVTCHTGYGASSSRPPSELPSGIVTVKFVSGDSCFACGERADCSSTGSHRPFRETVASSHVYATALKIRVMINLKWGFCRKLFDENLIFM</sequence>
<proteinExistence type="predicted"/>
<reference evidence="1 2" key="1">
    <citation type="journal article" date="2022" name="Allergy">
        <title>Genome assembly and annotation of Periplaneta americana reveal a comprehensive cockroach allergen profile.</title>
        <authorList>
            <person name="Wang L."/>
            <person name="Xiong Q."/>
            <person name="Saelim N."/>
            <person name="Wang L."/>
            <person name="Nong W."/>
            <person name="Wan A.T."/>
            <person name="Shi M."/>
            <person name="Liu X."/>
            <person name="Cao Q."/>
            <person name="Hui J.H.L."/>
            <person name="Sookrung N."/>
            <person name="Leung T.F."/>
            <person name="Tungtrongchitr A."/>
            <person name="Tsui S.K.W."/>
        </authorList>
    </citation>
    <scope>NUCLEOTIDE SEQUENCE [LARGE SCALE GENOMIC DNA]</scope>
    <source>
        <strain evidence="1">PWHHKU_190912</strain>
    </source>
</reference>